<accession>A0ABX4K155</accession>
<dbReference type="Gene3D" id="2.40.10.270">
    <property type="entry name" value="Bacteriophage SPP1 head-tail adaptor protein"/>
    <property type="match status" value="1"/>
</dbReference>
<protein>
    <recommendedName>
        <fullName evidence="3">Head-tail adaptor protein</fullName>
    </recommendedName>
</protein>
<dbReference type="RefSeq" id="WP_058012459.1">
    <property type="nucleotide sequence ID" value="NZ_CBCRVC010000006.1"/>
</dbReference>
<reference evidence="1 2" key="1">
    <citation type="submission" date="2017-09" db="EMBL/GenBank/DDBJ databases">
        <title>FDA dAtabase for Regulatory Grade micrObial Sequences (FDA-ARGOS): Supporting development and validation of Infectious Disease Dx tests.</title>
        <authorList>
            <person name="Kerrigan L."/>
            <person name="Long C."/>
            <person name="Tallon L.J."/>
            <person name="Sadzewicz L."/>
            <person name="Ott S."/>
            <person name="Zhao X."/>
            <person name="Nagaraj S."/>
            <person name="Vavikolanu K."/>
            <person name="Aluvathingal J."/>
            <person name="Nadendla S."/>
            <person name="Sichtig H."/>
        </authorList>
    </citation>
    <scope>NUCLEOTIDE SEQUENCE [LARGE SCALE GENOMIC DNA]</scope>
    <source>
        <strain evidence="1 2">FDAARGOS_423</strain>
    </source>
</reference>
<evidence type="ECO:0000313" key="2">
    <source>
        <dbReference type="Proteomes" id="UP000223854"/>
    </source>
</evidence>
<dbReference type="InterPro" id="IPR008767">
    <property type="entry name" value="Phage_SPP1_head-tail_adaptor"/>
</dbReference>
<dbReference type="Pfam" id="PF05521">
    <property type="entry name" value="Phage_HCP"/>
    <property type="match status" value="1"/>
</dbReference>
<dbReference type="Proteomes" id="UP000223854">
    <property type="component" value="Unassembled WGS sequence"/>
</dbReference>
<name>A0ABX4K155_CLOSG</name>
<evidence type="ECO:0000313" key="1">
    <source>
        <dbReference type="EMBL" id="PHG98904.1"/>
    </source>
</evidence>
<comment type="caution">
    <text evidence="1">The sequence shown here is derived from an EMBL/GenBank/DDBJ whole genome shotgun (WGS) entry which is preliminary data.</text>
</comment>
<organism evidence="1 2">
    <name type="scientific">Clostridium sporogenes</name>
    <dbReference type="NCBI Taxonomy" id="1509"/>
    <lineage>
        <taxon>Bacteria</taxon>
        <taxon>Bacillati</taxon>
        <taxon>Bacillota</taxon>
        <taxon>Clostridia</taxon>
        <taxon>Eubacteriales</taxon>
        <taxon>Clostridiaceae</taxon>
        <taxon>Clostridium</taxon>
    </lineage>
</organism>
<keyword evidence="2" id="KW-1185">Reference proteome</keyword>
<proteinExistence type="predicted"/>
<evidence type="ECO:0008006" key="3">
    <source>
        <dbReference type="Google" id="ProtNLM"/>
    </source>
</evidence>
<sequence>METREYNTPLELWGMVEGENELGETIREEGKIKDVWCKVIPTSGSVNTIPNTEIKYSNVTHKIRCRKLSVKNPEVNMFFKDKEGNKYEVEYFQRDFKNNDFIEFLVKIKYE</sequence>
<dbReference type="EMBL" id="PDLH01000007">
    <property type="protein sequence ID" value="PHG98904.1"/>
    <property type="molecule type" value="Genomic_DNA"/>
</dbReference>
<gene>
    <name evidence="1" type="ORF">CRX47_03240</name>
</gene>
<dbReference type="InterPro" id="IPR038666">
    <property type="entry name" value="SSP1_head-tail_sf"/>
</dbReference>